<accession>A0A1M5GH27</accession>
<dbReference type="STRING" id="1206085.SAMN05443575_1175"/>
<dbReference type="InterPro" id="IPR012296">
    <property type="entry name" value="Nuclease_put_TT1808"/>
</dbReference>
<dbReference type="AlphaFoldDB" id="A0A1M5GH27"/>
<dbReference type="CDD" id="cd06260">
    <property type="entry name" value="DUF820-like"/>
    <property type="match status" value="1"/>
</dbReference>
<keyword evidence="2" id="KW-0540">Nuclease</keyword>
<keyword evidence="3" id="KW-1185">Reference proteome</keyword>
<dbReference type="InterPro" id="IPR011335">
    <property type="entry name" value="Restrct_endonuc-II-like"/>
</dbReference>
<organism evidence="2 3">
    <name type="scientific">Jatrophihabitans endophyticus</name>
    <dbReference type="NCBI Taxonomy" id="1206085"/>
    <lineage>
        <taxon>Bacteria</taxon>
        <taxon>Bacillati</taxon>
        <taxon>Actinomycetota</taxon>
        <taxon>Actinomycetes</taxon>
        <taxon>Jatrophihabitantales</taxon>
        <taxon>Jatrophihabitantaceae</taxon>
        <taxon>Jatrophihabitans</taxon>
    </lineage>
</organism>
<dbReference type="PANTHER" id="PTHR35400:SF3">
    <property type="entry name" value="SLL1072 PROTEIN"/>
    <property type="match status" value="1"/>
</dbReference>
<keyword evidence="2" id="KW-0378">Hydrolase</keyword>
<sequence>MQPTIPTRRDEWTFEDVDALDVPDWWRYEIVDGTLVVSPSTGGDHELASAEIRIALQRDMPADIAVVGPMGVRIGRSYLVPDLVVAHRSRLRGARTLDPHDVLLAAEIVSPGSVTMDRVLKPAKYAAAGVAHYWRIETDPVGLTVGRLAGDVYVEAGTWQAGEVAELSEPFPVTVDLGRLLGE</sequence>
<dbReference type="EMBL" id="FQVU01000002">
    <property type="protein sequence ID" value="SHG03045.1"/>
    <property type="molecule type" value="Genomic_DNA"/>
</dbReference>
<proteinExistence type="predicted"/>
<dbReference type="OrthoDB" id="5524117at2"/>
<dbReference type="Gene3D" id="3.90.1570.10">
    <property type="entry name" value="tt1808, chain A"/>
    <property type="match status" value="1"/>
</dbReference>
<evidence type="ECO:0000313" key="3">
    <source>
        <dbReference type="Proteomes" id="UP000186132"/>
    </source>
</evidence>
<dbReference type="PANTHER" id="PTHR35400">
    <property type="entry name" value="SLR1083 PROTEIN"/>
    <property type="match status" value="1"/>
</dbReference>
<feature type="domain" description="Putative restriction endonuclease" evidence="1">
    <location>
        <begin position="15"/>
        <end position="174"/>
    </location>
</feature>
<name>A0A1M5GH27_9ACTN</name>
<evidence type="ECO:0000313" key="2">
    <source>
        <dbReference type="EMBL" id="SHG03045.1"/>
    </source>
</evidence>
<reference evidence="2 3" key="1">
    <citation type="submission" date="2016-11" db="EMBL/GenBank/DDBJ databases">
        <authorList>
            <person name="Jaros S."/>
            <person name="Januszkiewicz K."/>
            <person name="Wedrychowicz H."/>
        </authorList>
    </citation>
    <scope>NUCLEOTIDE SEQUENCE [LARGE SCALE GENOMIC DNA]</scope>
    <source>
        <strain evidence="2 3">DSM 45627</strain>
    </source>
</reference>
<evidence type="ECO:0000259" key="1">
    <source>
        <dbReference type="Pfam" id="PF05685"/>
    </source>
</evidence>
<keyword evidence="2" id="KW-0255">Endonuclease</keyword>
<dbReference type="Pfam" id="PF05685">
    <property type="entry name" value="Uma2"/>
    <property type="match status" value="1"/>
</dbReference>
<dbReference type="SUPFAM" id="SSF52980">
    <property type="entry name" value="Restriction endonuclease-like"/>
    <property type="match status" value="1"/>
</dbReference>
<dbReference type="GO" id="GO:0004519">
    <property type="term" value="F:endonuclease activity"/>
    <property type="evidence" value="ECO:0007669"/>
    <property type="project" value="UniProtKB-KW"/>
</dbReference>
<dbReference type="InterPro" id="IPR008538">
    <property type="entry name" value="Uma2"/>
</dbReference>
<gene>
    <name evidence="2" type="ORF">SAMN05443575_1175</name>
</gene>
<protein>
    <submittedName>
        <fullName evidence="2">Endonuclease, Uma2 family (Restriction endonuclease fold)</fullName>
    </submittedName>
</protein>
<dbReference type="Proteomes" id="UP000186132">
    <property type="component" value="Unassembled WGS sequence"/>
</dbReference>
<dbReference type="RefSeq" id="WP_159440830.1">
    <property type="nucleotide sequence ID" value="NZ_FQVU01000002.1"/>
</dbReference>